<sequence>MVAKPVPYEVELRSEEILKGLLRNGKLSRTGEDSEIEVRLVNGKIMHDYCDVLYRVNDYGQSVVDITWVKIEDFKNLKLHGSYNTHFNEMNYDVNGLIISDTDGATITISI</sequence>
<proteinExistence type="predicted"/>
<dbReference type="RefSeq" id="WP_148623705.1">
    <property type="nucleotide sequence ID" value="NZ_SDGZ01000025.1"/>
</dbReference>
<evidence type="ECO:0000313" key="2">
    <source>
        <dbReference type="Proteomes" id="UP000371977"/>
    </source>
</evidence>
<dbReference type="AlphaFoldDB" id="A0A6C2C2T9"/>
<comment type="caution">
    <text evidence="1">The sequence shown here is derived from an EMBL/GenBank/DDBJ whole genome shotgun (WGS) entry which is preliminary data.</text>
</comment>
<organism evidence="1 2">
    <name type="scientific">Weissella muntiaci</name>
    <dbReference type="NCBI Taxonomy" id="2508881"/>
    <lineage>
        <taxon>Bacteria</taxon>
        <taxon>Bacillati</taxon>
        <taxon>Bacillota</taxon>
        <taxon>Bacilli</taxon>
        <taxon>Lactobacillales</taxon>
        <taxon>Lactobacillaceae</taxon>
        <taxon>Weissella</taxon>
    </lineage>
</organism>
<name>A0A6C2C2T9_9LACO</name>
<accession>A0A6C2C2T9</accession>
<keyword evidence="2" id="KW-1185">Reference proteome</keyword>
<reference evidence="1 2" key="1">
    <citation type="submission" date="2019-01" db="EMBL/GenBank/DDBJ databases">
        <title>Weissella sp. nov., a novel lactic acid bacterium isolated from animal feces.</title>
        <authorList>
            <person name="Wang L.-T."/>
        </authorList>
    </citation>
    <scope>NUCLEOTIDE SEQUENCE [LARGE SCALE GENOMIC DNA]</scope>
    <source>
        <strain evidence="1 2">8H-2</strain>
    </source>
</reference>
<evidence type="ECO:0000313" key="1">
    <source>
        <dbReference type="EMBL" id="TYC48019.1"/>
    </source>
</evidence>
<dbReference type="EMBL" id="SDGZ01000025">
    <property type="protein sequence ID" value="TYC48019.1"/>
    <property type="molecule type" value="Genomic_DNA"/>
</dbReference>
<dbReference type="Proteomes" id="UP000371977">
    <property type="component" value="Unassembled WGS sequence"/>
</dbReference>
<gene>
    <name evidence="1" type="ORF">ESZ50_10345</name>
</gene>
<protein>
    <submittedName>
        <fullName evidence="1">Uncharacterized protein</fullName>
    </submittedName>
</protein>